<dbReference type="Pfam" id="PF20181">
    <property type="entry name" value="DUF6544"/>
    <property type="match status" value="1"/>
</dbReference>
<protein>
    <submittedName>
        <fullName evidence="2">Uncharacterized protein</fullName>
    </submittedName>
</protein>
<keyword evidence="1" id="KW-0812">Transmembrane</keyword>
<accession>H3NKV7</accession>
<feature type="transmembrane region" description="Helical" evidence="1">
    <location>
        <begin position="7"/>
        <end position="25"/>
    </location>
</feature>
<evidence type="ECO:0000313" key="3">
    <source>
        <dbReference type="Proteomes" id="UP000006190"/>
    </source>
</evidence>
<dbReference type="PATRIC" id="fig|883113.3.peg.1497"/>
<keyword evidence="3" id="KW-1185">Reference proteome</keyword>
<evidence type="ECO:0000313" key="2">
    <source>
        <dbReference type="EMBL" id="EHR36235.1"/>
    </source>
</evidence>
<comment type="caution">
    <text evidence="2">The sequence shown here is derived from an EMBL/GenBank/DDBJ whole genome shotgun (WGS) entry which is preliminary data.</text>
</comment>
<dbReference type="OrthoDB" id="9786534at2"/>
<sequence length="295" mass="33089">MRQKMGIFIGLLLVVLGAVILYLAIPYSPTRKAFQKDLAAVQDAQGIQAQASLDDHRREHFTKEDFADLPLAIQKYLEGCGYLGKPKYGQVKMAFKDVAFAQGREGKPLKINYTQYNFGQEPVRVALIQSSLFGIPFEGYDGYRAGRGQMKGVVAKAFTIFNQTGPEMDQACLATYLAEALFIPSSLLNGLIEWREISDYEVEARIHYQGQTASGIYTFNQAYEMVAFTTQSRSLAESDGHYTPMPWTARCGNYQVNAQGIKHPTTLQAIWNYPDGDLVYFDGQDAKFSYDQIDD</sequence>
<dbReference type="RefSeq" id="WP_006309729.1">
    <property type="nucleotide sequence ID" value="NZ_JH601133.1"/>
</dbReference>
<proteinExistence type="predicted"/>
<dbReference type="eggNOG" id="ENOG502ZA6T">
    <property type="taxonomic scope" value="Bacteria"/>
</dbReference>
<dbReference type="HOGENOM" id="CLU_064054_0_0_9"/>
<gene>
    <name evidence="2" type="ORF">HMPREF9708_01496</name>
</gene>
<organism evidence="2 3">
    <name type="scientific">Facklamia languida CCUG 37842</name>
    <dbReference type="NCBI Taxonomy" id="883113"/>
    <lineage>
        <taxon>Bacteria</taxon>
        <taxon>Bacillati</taxon>
        <taxon>Bacillota</taxon>
        <taxon>Bacilli</taxon>
        <taxon>Lactobacillales</taxon>
        <taxon>Aerococcaceae</taxon>
        <taxon>Facklamia</taxon>
    </lineage>
</organism>
<evidence type="ECO:0000256" key="1">
    <source>
        <dbReference type="SAM" id="Phobius"/>
    </source>
</evidence>
<keyword evidence="1" id="KW-0472">Membrane</keyword>
<reference evidence="2 3" key="1">
    <citation type="submission" date="2012-01" db="EMBL/GenBank/DDBJ databases">
        <title>The Genome Sequence of Facklamia languida CCUG 37842.</title>
        <authorList>
            <consortium name="The Broad Institute Genome Sequencing Platform"/>
            <person name="Earl A."/>
            <person name="Ward D."/>
            <person name="Feldgarden M."/>
            <person name="Gevers D."/>
            <person name="Huys G."/>
            <person name="Young S.K."/>
            <person name="Zeng Q."/>
            <person name="Gargeya S."/>
            <person name="Fitzgerald M."/>
            <person name="Haas B."/>
            <person name="Abouelleil A."/>
            <person name="Alvarado L."/>
            <person name="Arachchi H.M."/>
            <person name="Berlin A."/>
            <person name="Chapman S.B."/>
            <person name="Gearin G."/>
            <person name="Goldberg J."/>
            <person name="Griggs A."/>
            <person name="Gujja S."/>
            <person name="Hansen M."/>
            <person name="Heiman D."/>
            <person name="Howarth C."/>
            <person name="Larimer J."/>
            <person name="Lui A."/>
            <person name="MacDonald P.J.P."/>
            <person name="McCowen C."/>
            <person name="Montmayeur A."/>
            <person name="Murphy C."/>
            <person name="Neiman D."/>
            <person name="Pearson M."/>
            <person name="Priest M."/>
            <person name="Roberts A."/>
            <person name="Saif S."/>
            <person name="Shea T."/>
            <person name="Sisk P."/>
            <person name="Stolte C."/>
            <person name="Sykes S."/>
            <person name="Wortman J."/>
            <person name="Nusbaum C."/>
            <person name="Birren B."/>
        </authorList>
    </citation>
    <scope>NUCLEOTIDE SEQUENCE [LARGE SCALE GENOMIC DNA]</scope>
    <source>
        <strain evidence="2 3">CCUG 37842</strain>
    </source>
</reference>
<dbReference type="Proteomes" id="UP000006190">
    <property type="component" value="Unassembled WGS sequence"/>
</dbReference>
<dbReference type="InterPro" id="IPR046674">
    <property type="entry name" value="DUF6544"/>
</dbReference>
<name>H3NKV7_9LACT</name>
<keyword evidence="1" id="KW-1133">Transmembrane helix</keyword>
<dbReference type="AlphaFoldDB" id="H3NKV7"/>
<dbReference type="EMBL" id="AGEG01000016">
    <property type="protein sequence ID" value="EHR36235.1"/>
    <property type="molecule type" value="Genomic_DNA"/>
</dbReference>